<evidence type="ECO:0000313" key="2">
    <source>
        <dbReference type="EMBL" id="VDI37791.1"/>
    </source>
</evidence>
<sequence>QPSEKDVKYSFSLTDSELSGNIQIKNGYPAPTCTGNFQGQNISEIVISNSNSSVLLDSKIEIKKKTTICKGTIMVTCKYGNRDVLIKDEINICSSTTEYQSHSNRLVYGIAIASGVLLLILVVGFMIKKRAYIHYMIIRH</sequence>
<keyword evidence="3" id="KW-1185">Reference proteome</keyword>
<keyword evidence="1" id="KW-1133">Transmembrane helix</keyword>
<protein>
    <submittedName>
        <fullName evidence="2">Uncharacterized protein</fullName>
    </submittedName>
</protein>
<dbReference type="EMBL" id="UYJE01005493">
    <property type="protein sequence ID" value="VDI37791.1"/>
    <property type="molecule type" value="Genomic_DNA"/>
</dbReference>
<accession>A0A8B6ERB7</accession>
<dbReference type="AlphaFoldDB" id="A0A8B6ERB7"/>
<evidence type="ECO:0000256" key="1">
    <source>
        <dbReference type="SAM" id="Phobius"/>
    </source>
</evidence>
<dbReference type="Proteomes" id="UP000596742">
    <property type="component" value="Unassembled WGS sequence"/>
</dbReference>
<organism evidence="2 3">
    <name type="scientific">Mytilus galloprovincialis</name>
    <name type="common">Mediterranean mussel</name>
    <dbReference type="NCBI Taxonomy" id="29158"/>
    <lineage>
        <taxon>Eukaryota</taxon>
        <taxon>Metazoa</taxon>
        <taxon>Spiralia</taxon>
        <taxon>Lophotrochozoa</taxon>
        <taxon>Mollusca</taxon>
        <taxon>Bivalvia</taxon>
        <taxon>Autobranchia</taxon>
        <taxon>Pteriomorphia</taxon>
        <taxon>Mytilida</taxon>
        <taxon>Mytiloidea</taxon>
        <taxon>Mytilidae</taxon>
        <taxon>Mytilinae</taxon>
        <taxon>Mytilus</taxon>
    </lineage>
</organism>
<evidence type="ECO:0000313" key="3">
    <source>
        <dbReference type="Proteomes" id="UP000596742"/>
    </source>
</evidence>
<keyword evidence="1" id="KW-0812">Transmembrane</keyword>
<reference evidence="2" key="1">
    <citation type="submission" date="2018-11" db="EMBL/GenBank/DDBJ databases">
        <authorList>
            <person name="Alioto T."/>
            <person name="Alioto T."/>
        </authorList>
    </citation>
    <scope>NUCLEOTIDE SEQUENCE</scope>
</reference>
<keyword evidence="1" id="KW-0472">Membrane</keyword>
<gene>
    <name evidence="2" type="ORF">MGAL_10B004427</name>
</gene>
<comment type="caution">
    <text evidence="2">The sequence shown here is derived from an EMBL/GenBank/DDBJ whole genome shotgun (WGS) entry which is preliminary data.</text>
</comment>
<feature type="non-terminal residue" evidence="2">
    <location>
        <position position="1"/>
    </location>
</feature>
<proteinExistence type="predicted"/>
<feature type="transmembrane region" description="Helical" evidence="1">
    <location>
        <begin position="106"/>
        <end position="127"/>
    </location>
</feature>
<name>A0A8B6ERB7_MYTGA</name>